<keyword evidence="3 9" id="KW-0863">Zinc-finger</keyword>
<dbReference type="PROSITE" id="PS51141">
    <property type="entry name" value="ZF_SBP"/>
    <property type="match status" value="1"/>
</dbReference>
<dbReference type="InterPro" id="IPR036893">
    <property type="entry name" value="SBP_sf"/>
</dbReference>
<reference evidence="12" key="1">
    <citation type="submission" date="2023-07" db="EMBL/GenBank/DDBJ databases">
        <title>draft genome sequence of fig (Ficus carica).</title>
        <authorList>
            <person name="Takahashi T."/>
            <person name="Nishimura K."/>
        </authorList>
    </citation>
    <scope>NUCLEOTIDE SEQUENCE</scope>
</reference>
<evidence type="ECO:0000256" key="5">
    <source>
        <dbReference type="ARBA" id="ARBA00023015"/>
    </source>
</evidence>
<dbReference type="Proteomes" id="UP001187192">
    <property type="component" value="Unassembled WGS sequence"/>
</dbReference>
<comment type="caution">
    <text evidence="12">The sequence shown here is derived from an EMBL/GenBank/DDBJ whole genome shotgun (WGS) entry which is preliminary data.</text>
</comment>
<keyword evidence="2" id="KW-0479">Metal-binding</keyword>
<evidence type="ECO:0000256" key="3">
    <source>
        <dbReference type="ARBA" id="ARBA00022771"/>
    </source>
</evidence>
<dbReference type="GO" id="GO:0005634">
    <property type="term" value="C:nucleus"/>
    <property type="evidence" value="ECO:0007669"/>
    <property type="project" value="UniProtKB-SubCell"/>
</dbReference>
<dbReference type="InterPro" id="IPR004333">
    <property type="entry name" value="SBP_dom"/>
</dbReference>
<keyword evidence="6" id="KW-0238">DNA-binding</keyword>
<dbReference type="InterPro" id="IPR044817">
    <property type="entry name" value="SBP-like"/>
</dbReference>
<keyword evidence="4" id="KW-0862">Zinc</keyword>
<proteinExistence type="predicted"/>
<dbReference type="PANTHER" id="PTHR31251">
    <property type="entry name" value="SQUAMOSA PROMOTER-BINDING-LIKE PROTEIN 4"/>
    <property type="match status" value="1"/>
</dbReference>
<accession>A0AA87ZYC8</accession>
<feature type="domain" description="SBP-type" evidence="11">
    <location>
        <begin position="169"/>
        <end position="246"/>
    </location>
</feature>
<evidence type="ECO:0000256" key="2">
    <source>
        <dbReference type="ARBA" id="ARBA00022723"/>
    </source>
</evidence>
<evidence type="ECO:0000313" key="12">
    <source>
        <dbReference type="EMBL" id="GMN42035.1"/>
    </source>
</evidence>
<sequence>MESWNFASEELDWSEAFARTRRALIQCENGFIPSRESAESFESAELGLPEMFRKTIQSTDMFCNGGNGGGGGGGGELGTLISPNSSLVDDESGSKVSGSLMETNSQDSSLIALKLGCRNSVQNGGVAEGSKERSNLHSNSNLHQISSSSTCSASLAAKRARTRGSYSQTPFCQVHGCNMDLSSSKDYHKKHRVCDVHSKTAKVIVNGIEQRFCQQCSRFHLLAEFDDGKRSCRRRLAGHNERRRKPQLDGLSDRPHKLAHPYHDPVFDFRNGKMNGSLNLAYVMNYAFSGSLHQYVVPPFYQKSPARVILNVEMLLFSFSVSTSLLLSLEIIRSVIKTLSKKFRPSRHGNRYMGTSFQKRTPFVFSDILPGVILSPDKYEQVNQFGNIKFEDESLYNPQLTVPVMSPELLSKSFIYPLGIGKEHSSGIPTSETEDYCFYTTASIHKPSGASNSTCALSLLSSQPQNLSSSHSTGIPSASHLIMQGAHPNVGQLLDKPLRVRSVERHGGANGFYSCALNPVGVVDQLESTMFPQTNPAADFEVHDANRSFQDSHNLQTKYCLGPEHGSTVDLLQLSSHLQRVEHQRNFMQVKQESEDFCCFPTA</sequence>
<dbReference type="FunFam" id="4.10.1100.10:FF:000001">
    <property type="entry name" value="Squamosa promoter-binding-like protein 14"/>
    <property type="match status" value="1"/>
</dbReference>
<keyword evidence="5" id="KW-0805">Transcription regulation</keyword>
<dbReference type="SUPFAM" id="SSF103612">
    <property type="entry name" value="SBT domain"/>
    <property type="match status" value="1"/>
</dbReference>
<dbReference type="Pfam" id="PF03110">
    <property type="entry name" value="SBP"/>
    <property type="match status" value="1"/>
</dbReference>
<evidence type="ECO:0000256" key="6">
    <source>
        <dbReference type="ARBA" id="ARBA00023125"/>
    </source>
</evidence>
<dbReference type="EMBL" id="BTGU01000013">
    <property type="protein sequence ID" value="GMN42035.1"/>
    <property type="molecule type" value="Genomic_DNA"/>
</dbReference>
<evidence type="ECO:0000256" key="10">
    <source>
        <dbReference type="SAM" id="MobiDB-lite"/>
    </source>
</evidence>
<name>A0AA87ZYC8_FICCA</name>
<dbReference type="AlphaFoldDB" id="A0AA87ZYC8"/>
<dbReference type="PANTHER" id="PTHR31251:SF102">
    <property type="entry name" value="SBP-TYPE DOMAIN-CONTAINING PROTEIN"/>
    <property type="match status" value="1"/>
</dbReference>
<feature type="region of interest" description="Disordered" evidence="10">
    <location>
        <begin position="237"/>
        <end position="256"/>
    </location>
</feature>
<keyword evidence="7" id="KW-0804">Transcription</keyword>
<evidence type="ECO:0000256" key="9">
    <source>
        <dbReference type="PROSITE-ProRule" id="PRU00470"/>
    </source>
</evidence>
<gene>
    <name evidence="12" type="ORF">TIFTF001_011249</name>
</gene>
<protein>
    <recommendedName>
        <fullName evidence="11">SBP-type domain-containing protein</fullName>
    </recommendedName>
</protein>
<keyword evidence="13" id="KW-1185">Reference proteome</keyword>
<comment type="subcellular location">
    <subcellularLocation>
        <location evidence="1">Nucleus</location>
    </subcellularLocation>
</comment>
<dbReference type="GO" id="GO:0003677">
    <property type="term" value="F:DNA binding"/>
    <property type="evidence" value="ECO:0007669"/>
    <property type="project" value="UniProtKB-KW"/>
</dbReference>
<feature type="region of interest" description="Disordered" evidence="10">
    <location>
        <begin position="124"/>
        <end position="145"/>
    </location>
</feature>
<evidence type="ECO:0000259" key="11">
    <source>
        <dbReference type="PROSITE" id="PS51141"/>
    </source>
</evidence>
<keyword evidence="8" id="KW-0539">Nucleus</keyword>
<evidence type="ECO:0000256" key="8">
    <source>
        <dbReference type="ARBA" id="ARBA00023242"/>
    </source>
</evidence>
<feature type="compositionally biased region" description="Low complexity" evidence="10">
    <location>
        <begin position="136"/>
        <end position="145"/>
    </location>
</feature>
<evidence type="ECO:0000313" key="13">
    <source>
        <dbReference type="Proteomes" id="UP001187192"/>
    </source>
</evidence>
<dbReference type="Gene3D" id="4.10.1100.10">
    <property type="entry name" value="Transcription factor, SBP-box domain"/>
    <property type="match status" value="1"/>
</dbReference>
<dbReference type="GO" id="GO:0008270">
    <property type="term" value="F:zinc ion binding"/>
    <property type="evidence" value="ECO:0007669"/>
    <property type="project" value="UniProtKB-KW"/>
</dbReference>
<evidence type="ECO:0000256" key="4">
    <source>
        <dbReference type="ARBA" id="ARBA00022833"/>
    </source>
</evidence>
<evidence type="ECO:0000256" key="1">
    <source>
        <dbReference type="ARBA" id="ARBA00004123"/>
    </source>
</evidence>
<organism evidence="12 13">
    <name type="scientific">Ficus carica</name>
    <name type="common">Common fig</name>
    <dbReference type="NCBI Taxonomy" id="3494"/>
    <lineage>
        <taxon>Eukaryota</taxon>
        <taxon>Viridiplantae</taxon>
        <taxon>Streptophyta</taxon>
        <taxon>Embryophyta</taxon>
        <taxon>Tracheophyta</taxon>
        <taxon>Spermatophyta</taxon>
        <taxon>Magnoliopsida</taxon>
        <taxon>eudicotyledons</taxon>
        <taxon>Gunneridae</taxon>
        <taxon>Pentapetalae</taxon>
        <taxon>rosids</taxon>
        <taxon>fabids</taxon>
        <taxon>Rosales</taxon>
        <taxon>Moraceae</taxon>
        <taxon>Ficeae</taxon>
        <taxon>Ficus</taxon>
    </lineage>
</organism>
<evidence type="ECO:0000256" key="7">
    <source>
        <dbReference type="ARBA" id="ARBA00023163"/>
    </source>
</evidence>